<reference evidence="6" key="1">
    <citation type="journal article" date="2013" name="Eukaryot. Cell">
        <title>Extremely Reduced Levels of Heterozygosity in the Vertebrate Pathogen Encephalitozoon cuniculi.</title>
        <authorList>
            <person name="Selman M."/>
            <person name="Sak B."/>
            <person name="Kvac M."/>
            <person name="Farinelli L."/>
            <person name="Weiss L.M."/>
            <person name="Corradi N."/>
        </authorList>
    </citation>
    <scope>NUCLEOTIDE SEQUENCE</scope>
</reference>
<dbReference type="InterPro" id="IPR008145">
    <property type="entry name" value="GK/Ca_channel_bsu"/>
</dbReference>
<dbReference type="Gene3D" id="3.40.50.300">
    <property type="entry name" value="P-loop containing nucleotide triphosphate hydrolases"/>
    <property type="match status" value="1"/>
</dbReference>
<gene>
    <name evidence="6" type="ORF">ECU01_1220</name>
</gene>
<name>M1KLA6_ENCCN</name>
<keyword evidence="2" id="KW-0808">Transferase</keyword>
<evidence type="ECO:0000256" key="2">
    <source>
        <dbReference type="ARBA" id="ARBA00022679"/>
    </source>
</evidence>
<comment type="similarity">
    <text evidence="1">Belongs to the guanylate kinase family.</text>
</comment>
<keyword evidence="3 6" id="KW-0418">Kinase</keyword>
<dbReference type="CDD" id="cd00071">
    <property type="entry name" value="GMPK"/>
    <property type="match status" value="1"/>
</dbReference>
<dbReference type="VEuPathDB" id="MicrosporidiaDB:AEWD_011080"/>
<dbReference type="Pfam" id="PF00625">
    <property type="entry name" value="Guanylate_kin"/>
    <property type="match status" value="1"/>
</dbReference>
<proteinExistence type="inferred from homology"/>
<keyword evidence="4" id="KW-0472">Membrane</keyword>
<dbReference type="PANTHER" id="PTHR23117:SF13">
    <property type="entry name" value="GUANYLATE KINASE"/>
    <property type="match status" value="1"/>
</dbReference>
<dbReference type="SUPFAM" id="SSF52540">
    <property type="entry name" value="P-loop containing nucleoside triphosphate hydrolases"/>
    <property type="match status" value="1"/>
</dbReference>
<evidence type="ECO:0000256" key="4">
    <source>
        <dbReference type="SAM" id="Phobius"/>
    </source>
</evidence>
<dbReference type="VEuPathDB" id="MicrosporidiaDB:ECU01_1220"/>
<accession>M1KLA6</accession>
<dbReference type="PROSITE" id="PS00856">
    <property type="entry name" value="GUANYLATE_KINASE_1"/>
    <property type="match status" value="1"/>
</dbReference>
<evidence type="ECO:0000259" key="5">
    <source>
        <dbReference type="PROSITE" id="PS50052"/>
    </source>
</evidence>
<dbReference type="InterPro" id="IPR020590">
    <property type="entry name" value="Guanylate_kinase_CS"/>
</dbReference>
<dbReference type="AlphaFoldDB" id="M1KLA6"/>
<feature type="transmembrane region" description="Helical" evidence="4">
    <location>
        <begin position="20"/>
        <end position="42"/>
    </location>
</feature>
<dbReference type="VEuPathDB" id="MicrosporidiaDB:AEWQ_011050"/>
<dbReference type="EMBL" id="KC513612">
    <property type="protein sequence ID" value="AGE96071.1"/>
    <property type="molecule type" value="Genomic_DNA"/>
</dbReference>
<dbReference type="InterPro" id="IPR008144">
    <property type="entry name" value="Guanylate_kin-like_dom"/>
</dbReference>
<dbReference type="PANTHER" id="PTHR23117">
    <property type="entry name" value="GUANYLATE KINASE-RELATED"/>
    <property type="match status" value="1"/>
</dbReference>
<protein>
    <submittedName>
        <fullName evidence="6">Guanylate kinase</fullName>
    </submittedName>
</protein>
<dbReference type="VEuPathDB" id="MicrosporidiaDB:M970_011080"/>
<evidence type="ECO:0000256" key="3">
    <source>
        <dbReference type="ARBA" id="ARBA00022777"/>
    </source>
</evidence>
<dbReference type="SMART" id="SM00072">
    <property type="entry name" value="GuKc"/>
    <property type="match status" value="1"/>
</dbReference>
<evidence type="ECO:0000313" key="6">
    <source>
        <dbReference type="EMBL" id="AGE96071.1"/>
    </source>
</evidence>
<dbReference type="PROSITE" id="PS50052">
    <property type="entry name" value="GUANYLATE_KINASE_2"/>
    <property type="match status" value="1"/>
</dbReference>
<dbReference type="InterPro" id="IPR027417">
    <property type="entry name" value="P-loop_NTPase"/>
</dbReference>
<dbReference type="GO" id="GO:0004385">
    <property type="term" value="F:GMP kinase activity"/>
    <property type="evidence" value="ECO:0007669"/>
    <property type="project" value="TreeGrafter"/>
</dbReference>
<dbReference type="GO" id="GO:0005829">
    <property type="term" value="C:cytosol"/>
    <property type="evidence" value="ECO:0007669"/>
    <property type="project" value="TreeGrafter"/>
</dbReference>
<feature type="domain" description="Guanylate kinase-like" evidence="5">
    <location>
        <begin position="37"/>
        <end position="212"/>
    </location>
</feature>
<evidence type="ECO:0000256" key="1">
    <source>
        <dbReference type="ARBA" id="ARBA00005790"/>
    </source>
</evidence>
<keyword evidence="4" id="KW-0812">Transmembrane</keyword>
<organism evidence="6">
    <name type="scientific">Encephalitozoon cuniculi</name>
    <name type="common">Microsporidian parasite</name>
    <dbReference type="NCBI Taxonomy" id="6035"/>
    <lineage>
        <taxon>Eukaryota</taxon>
        <taxon>Fungi</taxon>
        <taxon>Fungi incertae sedis</taxon>
        <taxon>Microsporidia</taxon>
        <taxon>Unikaryonidae</taxon>
        <taxon>Encephalitozoon</taxon>
    </lineage>
</organism>
<keyword evidence="4" id="KW-1133">Transmembrane helix</keyword>
<sequence>MTSTMMDSTNKWISCFLQRVTWDTYFVLLIFMPMIDGVHLVLTGPSGSGKSTIISHVLSKFPFEFSVSHTTRAPRNGEVNGKDYFFVTTEEFESMVERQELLEYIQYNGNYYGTAAAQLRNPSKTVILDLEYDGVLYCRKNCPNFVIIYIYCDKNIAYERLKKRMGSENKKELEGRMRLYEKFDSIKDRCDYVIDNSHSLEKSKREVEEIISKTFRF</sequence>
<dbReference type="VEuPathDB" id="MicrosporidiaDB:AEWR_011080"/>